<evidence type="ECO:0000313" key="2">
    <source>
        <dbReference type="EMBL" id="BBP46314.1"/>
    </source>
</evidence>
<evidence type="ECO:0000313" key="3">
    <source>
        <dbReference type="Proteomes" id="UP000501726"/>
    </source>
</evidence>
<dbReference type="RefSeq" id="WP_173272809.1">
    <property type="nucleotide sequence ID" value="NZ_AP021889.1"/>
</dbReference>
<evidence type="ECO:0008006" key="4">
    <source>
        <dbReference type="Google" id="ProtNLM"/>
    </source>
</evidence>
<sequence>MQLLFKQLFLASGLSVISFAVVANGGEGEVLLDGGLSESVSQLSAPNRHTELTVLPQNYETQSIDDAERKALMDLLSHLQQTDALIQRAQQYQRPDQRIKFRYDWLRADLYKIKRSMLDHLNNPENQPRYFEPLNDDYRR</sequence>
<feature type="signal peptide" evidence="1">
    <location>
        <begin position="1"/>
        <end position="23"/>
    </location>
</feature>
<accession>A0A6F8PWD4</accession>
<dbReference type="KEGG" id="tse:THMIRHAS_16870"/>
<feature type="chain" id="PRO_5026218433" description="Integrative conjugative element protein" evidence="1">
    <location>
        <begin position="24"/>
        <end position="140"/>
    </location>
</feature>
<dbReference type="Pfam" id="PF09686">
    <property type="entry name" value="Plasmid_RAQPRD"/>
    <property type="match status" value="1"/>
</dbReference>
<dbReference type="InterPro" id="IPR019110">
    <property type="entry name" value="Uncharacterised_RAQPRD"/>
</dbReference>
<proteinExistence type="predicted"/>
<reference evidence="3" key="1">
    <citation type="submission" date="2019-11" db="EMBL/GenBank/DDBJ databases">
        <title>Isolation and characterization of two novel species in the genus Thiomicrorhabdus.</title>
        <authorList>
            <person name="Mochizuki J."/>
            <person name="Kojima H."/>
            <person name="Fukui M."/>
        </authorList>
    </citation>
    <scope>NUCLEOTIDE SEQUENCE [LARGE SCALE GENOMIC DNA]</scope>
    <source>
        <strain evidence="3">aks77</strain>
    </source>
</reference>
<dbReference type="EMBL" id="AP021889">
    <property type="protein sequence ID" value="BBP46314.1"/>
    <property type="molecule type" value="Genomic_DNA"/>
</dbReference>
<evidence type="ECO:0000256" key="1">
    <source>
        <dbReference type="SAM" id="SignalP"/>
    </source>
</evidence>
<organism evidence="2 3">
    <name type="scientific">Thiosulfatimonas sediminis</name>
    <dbReference type="NCBI Taxonomy" id="2675054"/>
    <lineage>
        <taxon>Bacteria</taxon>
        <taxon>Pseudomonadati</taxon>
        <taxon>Pseudomonadota</taxon>
        <taxon>Gammaproteobacteria</taxon>
        <taxon>Thiotrichales</taxon>
        <taxon>Piscirickettsiaceae</taxon>
        <taxon>Thiosulfatimonas</taxon>
    </lineage>
</organism>
<name>A0A6F8PWD4_9GAMM</name>
<gene>
    <name evidence="2" type="ORF">THMIRHAS_16870</name>
</gene>
<dbReference type="Proteomes" id="UP000501726">
    <property type="component" value="Chromosome"/>
</dbReference>
<dbReference type="AlphaFoldDB" id="A0A6F8PWD4"/>
<keyword evidence="3" id="KW-1185">Reference proteome</keyword>
<protein>
    <recommendedName>
        <fullName evidence="4">Integrative conjugative element protein</fullName>
    </recommendedName>
</protein>
<keyword evidence="1" id="KW-0732">Signal</keyword>